<dbReference type="OrthoDB" id="1562405at2759"/>
<dbReference type="EMBL" id="CAKXYY010000010">
    <property type="protein sequence ID" value="CAH2353289.1"/>
    <property type="molecule type" value="Genomic_DNA"/>
</dbReference>
<keyword evidence="3" id="KW-1133">Transmembrane helix</keyword>
<evidence type="ECO:0000259" key="4">
    <source>
        <dbReference type="SMART" id="SM01214"/>
    </source>
</evidence>
<dbReference type="SMART" id="SM01214">
    <property type="entry name" value="Fmp27_GFWDK"/>
    <property type="match status" value="1"/>
</dbReference>
<evidence type="ECO:0000313" key="7">
    <source>
        <dbReference type="EMBL" id="CAH2353289.1"/>
    </source>
</evidence>
<feature type="compositionally biased region" description="Basic and acidic residues" evidence="2">
    <location>
        <begin position="2669"/>
        <end position="2679"/>
    </location>
</feature>
<evidence type="ECO:0000256" key="1">
    <source>
        <dbReference type="SAM" id="Coils"/>
    </source>
</evidence>
<dbReference type="SMART" id="SM01215">
    <property type="entry name" value="Fmp27_SW"/>
    <property type="match status" value="1"/>
</dbReference>
<dbReference type="InterPro" id="IPR045167">
    <property type="entry name" value="Hobbit"/>
</dbReference>
<feature type="compositionally biased region" description="Acidic residues" evidence="2">
    <location>
        <begin position="2448"/>
        <end position="2457"/>
    </location>
</feature>
<evidence type="ECO:0000259" key="5">
    <source>
        <dbReference type="SMART" id="SM01215"/>
    </source>
</evidence>
<feature type="coiled-coil region" evidence="1">
    <location>
        <begin position="2256"/>
        <end position="2283"/>
    </location>
</feature>
<feature type="domain" description="FMP27 SW motif-containing RBG unit" evidence="5">
    <location>
        <begin position="1085"/>
        <end position="1187"/>
    </location>
</feature>
<dbReference type="SMART" id="SM01216">
    <property type="entry name" value="Fmp27_WPPW"/>
    <property type="match status" value="1"/>
</dbReference>
<proteinExistence type="predicted"/>
<evidence type="ECO:0000256" key="2">
    <source>
        <dbReference type="SAM" id="MobiDB-lite"/>
    </source>
</evidence>
<feature type="region of interest" description="Disordered" evidence="2">
    <location>
        <begin position="1841"/>
        <end position="1862"/>
    </location>
</feature>
<feature type="transmembrane region" description="Helical" evidence="3">
    <location>
        <begin position="6"/>
        <end position="23"/>
    </location>
</feature>
<feature type="region of interest" description="Disordered" evidence="2">
    <location>
        <begin position="261"/>
        <end position="288"/>
    </location>
</feature>
<feature type="compositionally biased region" description="Polar residues" evidence="2">
    <location>
        <begin position="2711"/>
        <end position="2721"/>
    </location>
</feature>
<feature type="region of interest" description="Disordered" evidence="2">
    <location>
        <begin position="2669"/>
        <end position="2763"/>
    </location>
</feature>
<dbReference type="Proteomes" id="UP000837801">
    <property type="component" value="Unassembled WGS sequence"/>
</dbReference>
<keyword evidence="8" id="KW-1185">Reference proteome</keyword>
<feature type="compositionally biased region" description="Basic and acidic residues" evidence="2">
    <location>
        <begin position="2699"/>
        <end position="2710"/>
    </location>
</feature>
<feature type="compositionally biased region" description="Acidic residues" evidence="2">
    <location>
        <begin position="1841"/>
        <end position="1851"/>
    </location>
</feature>
<feature type="compositionally biased region" description="Basic and acidic residues" evidence="2">
    <location>
        <begin position="272"/>
        <end position="288"/>
    </location>
</feature>
<organism evidence="7 8">
    <name type="scientific">[Candida] railenensis</name>
    <dbReference type="NCBI Taxonomy" id="45579"/>
    <lineage>
        <taxon>Eukaryota</taxon>
        <taxon>Fungi</taxon>
        <taxon>Dikarya</taxon>
        <taxon>Ascomycota</taxon>
        <taxon>Saccharomycotina</taxon>
        <taxon>Pichiomycetes</taxon>
        <taxon>Debaryomycetaceae</taxon>
        <taxon>Kurtzmaniella</taxon>
    </lineage>
</organism>
<feature type="region of interest" description="Disordered" evidence="2">
    <location>
        <begin position="2436"/>
        <end position="2484"/>
    </location>
</feature>
<dbReference type="PANTHER" id="PTHR15678">
    <property type="entry name" value="ANTIGEN MLAA-22-RELATED"/>
    <property type="match status" value="1"/>
</dbReference>
<evidence type="ECO:0000256" key="3">
    <source>
        <dbReference type="SAM" id="Phobius"/>
    </source>
</evidence>
<sequence length="2763" mass="315320">MRTTVYVLLGALVAFYLILLFILNQIPQVSVKKFGWLSLKKITIRLGSQQIRIYKVGVRFNFHKDKNSPFRFFHIEISGLSLVVNGIADKTVKVGEKELKSHSKENDVDPKNPLSHLSFSVPKKLIDNYYFDRISNQIAIHFYKTSIVDQKKHQKYTTDYIRFENKIEKALGQNKFVITSFNGFLQEDTDKDNSVDFDSSIKLYRNIELTLLCDTVVSCKVGQLDKLHFELKNFHLSLSIGKLNVPLDKFRNEDPLIQEGAVDTSSSSASSIDEKSSPSIRENEASPEPKKIISKLSLLQDLLDHFNSVDLKLEDFSVNYKKVKVNISNFSSSLAIKERVPSKKSDFFNFSLNMVDTKVLHMSSPFVEIPSFNNSLDIDARRLLAAIDRVRKDPYTCTKADNLDLSIDNRCMITNPTIDLYYDQIDFLNKGGDKHKDEKPKECSSLWLLLHFFSEVTTKLTVLDLDLNIHIPPKGFVEFRRNSKDNNILTFHLSSFAHKSTSRNFALESGSMKGEAPKLPPKRSIIISQLFKFKHLRANAVDNVIQINKMNLMTCYNVSEENISVRFYIKKIDLKSVNEAIFHMIREIKDWSNTRYNRKYESLQFKKMETKIDNCNVSSDKNNENLIVDLDIFESIPSVISSFKIHITSIEADITCKDGLPSHVFLNEYDEKIDLADFRRGISLKFQNIEFNLKVPKKEIGASIKAIQCFTLSEYDAEYSPEHDMGINEIAADSDFSDVASFDSNVFKGYTSGGAIKSSSNINGPEQRAKKVLHIRDIDVSNKNDAHDANKLFLRIPEIDGRVTMFLVWCSLYAISLGKYFAPTVQKVCTKQQMKEVSEPGGTVTRKLKLDILVDSIASIVRLPNDVDMLLEVDTLRVSNSLDTKSVRFNTARAYVVHPSTKLWTRLIVIKKSQVLLNGDFSSTTIESDGIKLSIPYQFMFYTVIDNVITFFKAIKQIQHNFKDLVNGRESFEKIFPTEKPAIVFPNVKVKTKGFFLTLDNDPFETELGYIFELGKLANKERLKLSNALDKKCEQLRKESLESRIELTEDTPKAKSPLRNEIQLENVNGLDPVLADEVIEAKIKEARDEFNIGVGRGWIQKYKKVRQTKIESKRSQFNRCWNEAPINKTMLSKFDILNYPIGSNLLTMCFLDLDLEFDKVATEIQENLDQFIFEKAKGQPKQKYSILIPMFISLKCKGLYGFLKDYHLPLISFPKHSQEDAEPTFTLKGNVVINETLFKRPEELRHIFVPFSPVLPNENYDDTFYSVFIPRTLTPVKFVVDLECDIDTDRACVLTWCKSYEAGISAAMSALDNFTKPQIDDSPLGWWDKMALLLHGSFKCRVSNELCLHIKGSTDPYDLVGKASGLVFSWKNNVLLTIDGSSGKQDQILMVTSDDFLLAIPNYSVKESSSWSIHQETSYLGNDSPIDFESAEAKKYQKRIMKLSSDAKVKWKVGLLFERNKDINDTLLSSDQERVSEFKPHYDVEVTGPAYKYHPDSYSGFRSDYLHFAIGVESKPIDSSSENCHNALCLTPLTFHYFFHWWDLMTKSVSLPVKQGKLFGITGKDKSHVKMGPHLFTLKYQLILEPLTISHFYMHSSTEDLDKNNKIAFTGLKGKFKSCAIDLHQRKEIVRYVNEKLNINNKVYHLKMNKGEVNIKDSDIRVVSAIFEEKSIRGYLATQMGATSSQSSSHFPSEVSTSSSSGNYDFYGANLFSNDWVDTDDFVELEQRDVLSANPRVQIFPFFSSPAFSYVREFSFTNGGKYPFGSELSHQCVLGRTKPDVVQQNIIQQRISTLSNAIIGNEKLLEKSVDFRQKTRAKKEIKLLHEKLDVVRALQQTLEEEAEEVTQDEDDTSLKSGSSGKSLSRVSTALSLYTSHVEEEDMIHTRILNSDASHYHNRFIIHNMKLQWYNRLRNVFIDYIQRIGDRRSEVYFMSKQAVDLVESIIRDSKTEEDKSDNEDIESKKTGTTVEAEEPLLNSCKNSDDIMTRFEKILSETKGEEEVQRSFLVKLIHPQIQLISSKEKSSCVLVTGRDLELHILSINKPGMNDIISESSAVAGLIESRYGVLFNDQHVYVFNKDDGKKENNHDHDIFMGSTLSEDKSYDPNGNWPPWIDLETFYENRWLEDKLLIERNSIAMLYHKKNPLYTPDDASMEVAEYSGVIPTQKLADTLDLYLSKVVISATPKQYKAVQTVIQDLIIKSKTKRDDSLERLKKVMELTDSSDFEGLDERVISLQRNIREYRDIFLQLESRGIKLSALENQQLENLEIELERMKIELVVLMKGLRLRGKSRSSENAVSKIRSIFADQIILHLLKEGREPFIDLALAKSKYTLHQHIDGANFNKLEIMMIQGFNLQKDSVYPELLRPMNEVTEALSNDSTPIIEVTWKMLKPVGGIGILEKARLAIQPLKIELDYYTVTTLMTMLFPKSEALANIDEKSPKTSNIETTVYDEELDDSDSGSRHSSQFSRDSPNGGGSPIGSKKSHNPFKRFIQKRISSSPSSTTLTSDSDSAASSIMEVQTKDSSDSSSMRSHNEKKSSSGSSSRKSKKTLYTDDKDDIALIIERASKYLSVVDVEITKADLMISFKAPKHLNIIDVHKLKITLPTLNYRYKIWSAEDAMIRLRKDIIKIVLAHSGKILGNKFKNRNRTTSAQPLKQIDDYNTFMSVKDLQSDGRSRDSNKSPPVHIRPHLPHAHHTSHTSKERVSRRTSENIDQYLTSIDSNENDDTEEGADREVEDDEDDEDDEDTELNEESDIESDSPEAK</sequence>
<comment type="caution">
    <text evidence="7">The sequence shown here is derived from an EMBL/GenBank/DDBJ whole genome shotgun (WGS) entry which is preliminary data.</text>
</comment>
<dbReference type="InterPro" id="IPR019449">
    <property type="entry name" value="FMP27_WPPW_RBG"/>
</dbReference>
<protein>
    <submittedName>
        <fullName evidence="7">Uncharacterized protein</fullName>
    </submittedName>
</protein>
<keyword evidence="3" id="KW-0812">Transmembrane</keyword>
<name>A0A9P0VZ91_9ASCO</name>
<keyword evidence="3" id="KW-0472">Membrane</keyword>
<feature type="domain" description="FMP27/BLTP2/Hobbit GFWDK motif-containing RBG unit" evidence="4">
    <location>
        <begin position="1205"/>
        <end position="1359"/>
    </location>
</feature>
<feature type="region of interest" description="Disordered" evidence="2">
    <location>
        <begin position="2496"/>
        <end position="2548"/>
    </location>
</feature>
<dbReference type="InterPro" id="IPR019441">
    <property type="entry name" value="FMP27/BLTP2/Hobbit_GFWDK_RBG"/>
</dbReference>
<feature type="compositionally biased region" description="Polar residues" evidence="2">
    <location>
        <begin position="2461"/>
        <end position="2470"/>
    </location>
</feature>
<dbReference type="PANTHER" id="PTHR15678:SF6">
    <property type="entry name" value="BRIDGE-LIKE LIPID TRANSFER PROTEIN FAMILY MEMBER 2"/>
    <property type="match status" value="1"/>
</dbReference>
<feature type="compositionally biased region" description="Low complexity" evidence="2">
    <location>
        <begin position="2496"/>
        <end position="2514"/>
    </location>
</feature>
<feature type="compositionally biased region" description="Acidic residues" evidence="2">
    <location>
        <begin position="2722"/>
        <end position="2763"/>
    </location>
</feature>
<keyword evidence="1" id="KW-0175">Coiled coil</keyword>
<dbReference type="Pfam" id="PF10344">
    <property type="entry name" value="Hobbit"/>
    <property type="match status" value="1"/>
</dbReference>
<feature type="compositionally biased region" description="Basic residues" evidence="2">
    <location>
        <begin position="2686"/>
        <end position="2698"/>
    </location>
</feature>
<gene>
    <name evidence="7" type="ORF">CLIB1423_10S01596</name>
</gene>
<evidence type="ECO:0000313" key="8">
    <source>
        <dbReference type="Proteomes" id="UP000837801"/>
    </source>
</evidence>
<accession>A0A9P0VZ91</accession>
<dbReference type="InterPro" id="IPR019415">
    <property type="entry name" value="FMP27_SW_RBG"/>
</dbReference>
<reference evidence="7" key="1">
    <citation type="submission" date="2022-03" db="EMBL/GenBank/DDBJ databases">
        <authorList>
            <person name="Legras J.-L."/>
            <person name="Devillers H."/>
            <person name="Grondin C."/>
        </authorList>
    </citation>
    <scope>NUCLEOTIDE SEQUENCE</scope>
    <source>
        <strain evidence="7">CLIB 1423</strain>
    </source>
</reference>
<feature type="region of interest" description="Disordered" evidence="2">
    <location>
        <begin position="1948"/>
        <end position="1967"/>
    </location>
</feature>
<feature type="domain" description="FMP27 WPPW motif-containing RBG unit" evidence="6">
    <location>
        <begin position="1611"/>
        <end position="2118"/>
    </location>
</feature>
<evidence type="ECO:0000259" key="6">
    <source>
        <dbReference type="SMART" id="SM01216"/>
    </source>
</evidence>